<dbReference type="InterPro" id="IPR051316">
    <property type="entry name" value="Zinc-reg_GTPase_activator"/>
</dbReference>
<evidence type="ECO:0000313" key="2">
    <source>
        <dbReference type="EMBL" id="GAL17992.1"/>
    </source>
</evidence>
<dbReference type="OrthoDB" id="9808822at2"/>
<reference evidence="2 3" key="1">
    <citation type="submission" date="2014-09" db="EMBL/GenBank/DDBJ databases">
        <title>Vibrio maritimus JCM 19235. (C45) whole genome shotgun sequence.</title>
        <authorList>
            <person name="Sawabe T."/>
            <person name="Meirelles P."/>
            <person name="Nakanishi M."/>
            <person name="Sayaka M."/>
            <person name="Hattori M."/>
            <person name="Ohkuma M."/>
        </authorList>
    </citation>
    <scope>NUCLEOTIDE SEQUENCE [LARGE SCALE GENOMIC DNA]</scope>
    <source>
        <strain evidence="3">JCM19235</strain>
    </source>
</reference>
<dbReference type="CDD" id="cd03112">
    <property type="entry name" value="CobW-like"/>
    <property type="match status" value="1"/>
</dbReference>
<dbReference type="PANTHER" id="PTHR13748">
    <property type="entry name" value="COBW-RELATED"/>
    <property type="match status" value="1"/>
</dbReference>
<dbReference type="Pfam" id="PF02492">
    <property type="entry name" value="cobW"/>
    <property type="match status" value="1"/>
</dbReference>
<dbReference type="InterPro" id="IPR027417">
    <property type="entry name" value="P-loop_NTPase"/>
</dbReference>
<dbReference type="Proteomes" id="UP000029228">
    <property type="component" value="Unassembled WGS sequence"/>
</dbReference>
<dbReference type="SUPFAM" id="SSF52540">
    <property type="entry name" value="P-loop containing nucleoside triphosphate hydrolases"/>
    <property type="match status" value="1"/>
</dbReference>
<evidence type="ECO:0000259" key="1">
    <source>
        <dbReference type="Pfam" id="PF02492"/>
    </source>
</evidence>
<dbReference type="Gene3D" id="3.40.50.300">
    <property type="entry name" value="P-loop containing nucleotide triphosphate hydrolases"/>
    <property type="match status" value="1"/>
</dbReference>
<name>A0A090SEU2_9VIBR</name>
<proteinExistence type="predicted"/>
<protein>
    <submittedName>
        <fullName evidence="2">Putative metal chaperone</fullName>
    </submittedName>
</protein>
<dbReference type="GO" id="GO:0005737">
    <property type="term" value="C:cytoplasm"/>
    <property type="evidence" value="ECO:0007669"/>
    <property type="project" value="TreeGrafter"/>
</dbReference>
<dbReference type="STRING" id="990268.JCM19235_6545"/>
<keyword evidence="3" id="KW-1185">Reference proteome</keyword>
<feature type="domain" description="CobW/HypB/UreG nucleotide-binding" evidence="1">
    <location>
        <begin position="6"/>
        <end position="179"/>
    </location>
</feature>
<evidence type="ECO:0000313" key="3">
    <source>
        <dbReference type="Proteomes" id="UP000029228"/>
    </source>
</evidence>
<dbReference type="EMBL" id="BBMR01000002">
    <property type="protein sequence ID" value="GAL17992.1"/>
    <property type="molecule type" value="Genomic_DNA"/>
</dbReference>
<dbReference type="PANTHER" id="PTHR13748:SF46">
    <property type="entry name" value="ZINC CHAPERONE YEIR"/>
    <property type="match status" value="1"/>
</dbReference>
<dbReference type="InterPro" id="IPR003495">
    <property type="entry name" value="CobW/HypB/UreG_nucleotide-bd"/>
</dbReference>
<comment type="caution">
    <text evidence="2">The sequence shown here is derived from an EMBL/GenBank/DDBJ whole genome shotgun (WGS) entry which is preliminary data.</text>
</comment>
<dbReference type="AlphaFoldDB" id="A0A090SEU2"/>
<organism evidence="2 3">
    <name type="scientific">Vibrio maritimus</name>
    <dbReference type="NCBI Taxonomy" id="990268"/>
    <lineage>
        <taxon>Bacteria</taxon>
        <taxon>Pseudomonadati</taxon>
        <taxon>Pseudomonadota</taxon>
        <taxon>Gammaproteobacteria</taxon>
        <taxon>Vibrionales</taxon>
        <taxon>Vibrionaceae</taxon>
        <taxon>Vibrio</taxon>
    </lineage>
</organism>
<accession>A0A090SEU2</accession>
<gene>
    <name evidence="2" type="ORF">JCM19235_6545</name>
</gene>
<sequence length="332" mass="37210">MTNQVPTNIITGFLGVGKTTTILNLLKDKPENENWAVLVNEFGEVGIDGAMMADGGAMIKEVPGGCMCCTAGVPMSVGINALLRQKPDRLIIEPTGLGHPKQVIKTLTSDQYEKYIDLRATIALVDPRNLSDERHLENKNFNDQLASAEVIIGNKVDQCTAEDIDVFNDWLTDQEPAKIFHKLVKNGELPLEVLDIERREVAQELAKHGHHHDDHDHSDLEPVFELPPEKPYIRRENQGQGYFSCGWIIGEEHKFDFDQLFSLFSDLNAERVKAVVNTDKGCFAFNVANRVVSVNQMSLEGYESRIEVIDSQLMPWQDLESILLKLCGLNEV</sequence>